<reference evidence="1" key="1">
    <citation type="submission" date="2021-04" db="EMBL/GenBank/DDBJ databases">
        <title>The genome sequence of Ideonella sp. 4Y11.</title>
        <authorList>
            <person name="Liu Y."/>
        </authorList>
    </citation>
    <scope>NUCLEOTIDE SEQUENCE</scope>
    <source>
        <strain evidence="1">4Y11</strain>
    </source>
</reference>
<accession>A0A941BI61</accession>
<evidence type="ECO:0008006" key="3">
    <source>
        <dbReference type="Google" id="ProtNLM"/>
    </source>
</evidence>
<dbReference type="RefSeq" id="WP_210804318.1">
    <property type="nucleotide sequence ID" value="NZ_JAGQDE010000034.1"/>
</dbReference>
<dbReference type="Proteomes" id="UP000678374">
    <property type="component" value="Unassembled WGS sequence"/>
</dbReference>
<name>A0A941BI61_9BURK</name>
<protein>
    <recommendedName>
        <fullName evidence="3">HNH endonuclease</fullName>
    </recommendedName>
</protein>
<evidence type="ECO:0000313" key="1">
    <source>
        <dbReference type="EMBL" id="MBQ0961631.1"/>
    </source>
</evidence>
<keyword evidence="2" id="KW-1185">Reference proteome</keyword>
<comment type="caution">
    <text evidence="1">The sequence shown here is derived from an EMBL/GenBank/DDBJ whole genome shotgun (WGS) entry which is preliminary data.</text>
</comment>
<dbReference type="AlphaFoldDB" id="A0A941BI61"/>
<organism evidence="1 2">
    <name type="scientific">Ideonella aquatica</name>
    <dbReference type="NCBI Taxonomy" id="2824119"/>
    <lineage>
        <taxon>Bacteria</taxon>
        <taxon>Pseudomonadati</taxon>
        <taxon>Pseudomonadota</taxon>
        <taxon>Betaproteobacteria</taxon>
        <taxon>Burkholderiales</taxon>
        <taxon>Sphaerotilaceae</taxon>
        <taxon>Ideonella</taxon>
    </lineage>
</organism>
<sequence>MIPQKVLDVAARAQAALEAKPEAERKAFIEKKAHVWRAFARYLAKMSYGKCWYSESNDPQSFFDVDHFRPKKAAKRADAKEDDGYPWLAFSVANFRYAAGRSNRLSTDEATEETVGKGSWFPLLDGSPCASWVDRCVDQERPVLLDPTVRGDVALIDIDPDDGRAVASRTCLGAPKQLRVARSIELYGLNLGNLITARKRVMRDVENHYKNLMDIVGNAADMAAVDRLQEQMREATVPSAPYARAARSKMFAMGAGAFCAQPEDIVKADQ</sequence>
<gene>
    <name evidence="1" type="ORF">KAK06_22010</name>
</gene>
<evidence type="ECO:0000313" key="2">
    <source>
        <dbReference type="Proteomes" id="UP000678374"/>
    </source>
</evidence>
<dbReference type="EMBL" id="JAGQDE010000034">
    <property type="protein sequence ID" value="MBQ0961631.1"/>
    <property type="molecule type" value="Genomic_DNA"/>
</dbReference>
<proteinExistence type="predicted"/>